<dbReference type="GO" id="GO:0005524">
    <property type="term" value="F:ATP binding"/>
    <property type="evidence" value="ECO:0007669"/>
    <property type="project" value="UniProtKB-KW"/>
</dbReference>
<dbReference type="CDD" id="cd00564">
    <property type="entry name" value="TMP_TenI"/>
    <property type="match status" value="1"/>
</dbReference>
<comment type="catalytic activity">
    <reaction evidence="14">
        <text>2-[(2R,5Z)-2-carboxy-4-methylthiazol-5(2H)-ylidene]ethyl phosphate + 4-amino-2-methyl-5-(diphosphooxymethyl)pyrimidine + 2 H(+) = thiamine phosphate + CO2 + diphosphate</text>
        <dbReference type="Rhea" id="RHEA:47844"/>
        <dbReference type="ChEBI" id="CHEBI:15378"/>
        <dbReference type="ChEBI" id="CHEBI:16526"/>
        <dbReference type="ChEBI" id="CHEBI:33019"/>
        <dbReference type="ChEBI" id="CHEBI:37575"/>
        <dbReference type="ChEBI" id="CHEBI:57841"/>
        <dbReference type="ChEBI" id="CHEBI:62899"/>
        <dbReference type="EC" id="2.5.1.3"/>
    </reaction>
</comment>
<dbReference type="eggNOG" id="ENOG502QS2M">
    <property type="taxonomic scope" value="Eukaryota"/>
</dbReference>
<comment type="catalytic activity">
    <reaction evidence="12">
        <text>4-methyl-5-(2-phosphooxyethyl)-thiazole + 4-amino-2-methyl-5-(diphosphooxymethyl)pyrimidine + H(+) = thiamine phosphate + diphosphate</text>
        <dbReference type="Rhea" id="RHEA:22328"/>
        <dbReference type="ChEBI" id="CHEBI:15378"/>
        <dbReference type="ChEBI" id="CHEBI:33019"/>
        <dbReference type="ChEBI" id="CHEBI:37575"/>
        <dbReference type="ChEBI" id="CHEBI:57841"/>
        <dbReference type="ChEBI" id="CHEBI:58296"/>
        <dbReference type="EC" id="2.5.1.3"/>
    </reaction>
</comment>
<proteinExistence type="inferred from homology"/>
<comment type="pathway">
    <text evidence="3">Cofactor biosynthesis; thiamine diphosphate biosynthesis; 4-methyl-5-(2-phosphoethyl)-thiazole from 5-(2-hydroxyethyl)-4-methylthiazole: step 1/1.</text>
</comment>
<evidence type="ECO:0000256" key="9">
    <source>
        <dbReference type="ARBA" id="ARBA00022840"/>
    </source>
</evidence>
<protein>
    <submittedName>
        <fullName evidence="16">Thiamine-phosphate pyrophosphorylase</fullName>
    </submittedName>
</protein>
<comment type="pathway">
    <text evidence="4">Cofactor biosynthesis; thiamine diphosphate biosynthesis; thiamine phosphate from 4-amino-2-methyl-5-diphosphomethylpyrimidine and 4-methyl-5-(2-phosphoethyl)-thiazole: step 1/1.</text>
</comment>
<dbReference type="PRINTS" id="PR01099">
    <property type="entry name" value="HYETHTZKNASE"/>
</dbReference>
<evidence type="ECO:0000256" key="8">
    <source>
        <dbReference type="ARBA" id="ARBA00022777"/>
    </source>
</evidence>
<dbReference type="UniPathway" id="UPA00060">
    <property type="reaction ID" value="UER00139"/>
</dbReference>
<keyword evidence="10" id="KW-0460">Magnesium</keyword>
<dbReference type="GO" id="GO:0009228">
    <property type="term" value="P:thiamine biosynthetic process"/>
    <property type="evidence" value="ECO:0007669"/>
    <property type="project" value="UniProtKB-KW"/>
</dbReference>
<dbReference type="PANTHER" id="PTHR20857">
    <property type="entry name" value="THIAMINE-PHOSPHATE PYROPHOSPHORYLASE"/>
    <property type="match status" value="1"/>
</dbReference>
<dbReference type="OrthoDB" id="4994at2759"/>
<evidence type="ECO:0000256" key="1">
    <source>
        <dbReference type="ARBA" id="ARBA00001771"/>
    </source>
</evidence>
<dbReference type="CDD" id="cd01170">
    <property type="entry name" value="THZ_kinase"/>
    <property type="match status" value="1"/>
</dbReference>
<keyword evidence="6" id="KW-0479">Metal-binding</keyword>
<evidence type="ECO:0000256" key="2">
    <source>
        <dbReference type="ARBA" id="ARBA00001946"/>
    </source>
</evidence>
<evidence type="ECO:0000256" key="11">
    <source>
        <dbReference type="ARBA" id="ARBA00022977"/>
    </source>
</evidence>
<keyword evidence="11" id="KW-0784">Thiamine biosynthesis</keyword>
<dbReference type="Gene3D" id="3.40.1190.20">
    <property type="match status" value="1"/>
</dbReference>
<dbReference type="NCBIfam" id="TIGR00694">
    <property type="entry name" value="thiM"/>
    <property type="match status" value="1"/>
</dbReference>
<dbReference type="STRING" id="5762.D2V0B2"/>
<feature type="domain" description="Thiamine phosphate synthase/TenI" evidence="15">
    <location>
        <begin position="4"/>
        <end position="187"/>
    </location>
</feature>
<keyword evidence="17" id="KW-1185">Reference proteome</keyword>
<dbReference type="Gene3D" id="3.20.20.70">
    <property type="entry name" value="Aldolase class I"/>
    <property type="match status" value="1"/>
</dbReference>
<gene>
    <name evidence="16" type="ORF">NAEGRDRAFT_78019</name>
</gene>
<dbReference type="InterPro" id="IPR013785">
    <property type="entry name" value="Aldolase_TIM"/>
</dbReference>
<dbReference type="InterPro" id="IPR036206">
    <property type="entry name" value="ThiamineP_synth_sf"/>
</dbReference>
<evidence type="ECO:0000256" key="10">
    <source>
        <dbReference type="ARBA" id="ARBA00022842"/>
    </source>
</evidence>
<dbReference type="FunFam" id="3.20.20.70:FF:000096">
    <property type="entry name" value="Thiamine-phosphate synthase"/>
    <property type="match status" value="1"/>
</dbReference>
<evidence type="ECO:0000259" key="15">
    <source>
        <dbReference type="Pfam" id="PF02581"/>
    </source>
</evidence>
<evidence type="ECO:0000256" key="7">
    <source>
        <dbReference type="ARBA" id="ARBA00022741"/>
    </source>
</evidence>
<dbReference type="HAMAP" id="MF_00228">
    <property type="entry name" value="Thz_kinase"/>
    <property type="match status" value="1"/>
</dbReference>
<dbReference type="FunCoup" id="D2V0B2">
    <property type="interactions" value="229"/>
</dbReference>
<evidence type="ECO:0000256" key="5">
    <source>
        <dbReference type="ARBA" id="ARBA00022679"/>
    </source>
</evidence>
<dbReference type="SUPFAM" id="SSF53613">
    <property type="entry name" value="Ribokinase-like"/>
    <property type="match status" value="1"/>
</dbReference>
<dbReference type="KEGG" id="ngr:NAEGRDRAFT_78019"/>
<dbReference type="InterPro" id="IPR034291">
    <property type="entry name" value="TMP_synthase"/>
</dbReference>
<dbReference type="VEuPathDB" id="AmoebaDB:NAEGRDRAFT_78019"/>
<keyword evidence="5" id="KW-0808">Transferase</keyword>
<dbReference type="GO" id="GO:0004789">
    <property type="term" value="F:thiamine-phosphate diphosphorylase activity"/>
    <property type="evidence" value="ECO:0007669"/>
    <property type="project" value="UniProtKB-EC"/>
</dbReference>
<evidence type="ECO:0000256" key="12">
    <source>
        <dbReference type="ARBA" id="ARBA00047334"/>
    </source>
</evidence>
<keyword evidence="9" id="KW-0067">ATP-binding</keyword>
<dbReference type="GO" id="GO:0004417">
    <property type="term" value="F:hydroxyethylthiazole kinase activity"/>
    <property type="evidence" value="ECO:0007669"/>
    <property type="project" value="UniProtKB-EC"/>
</dbReference>
<dbReference type="AlphaFoldDB" id="D2V0B2"/>
<dbReference type="GO" id="GO:0009229">
    <property type="term" value="P:thiamine diphosphate biosynthetic process"/>
    <property type="evidence" value="ECO:0007669"/>
    <property type="project" value="UniProtKB-UniPathway"/>
</dbReference>
<dbReference type="InParanoid" id="D2V0B2"/>
<keyword evidence="8" id="KW-0418">Kinase</keyword>
<dbReference type="RefSeq" id="XP_002682430.1">
    <property type="nucleotide sequence ID" value="XM_002682384.1"/>
</dbReference>
<dbReference type="Pfam" id="PF02110">
    <property type="entry name" value="HK"/>
    <property type="match status" value="1"/>
</dbReference>
<dbReference type="SUPFAM" id="SSF51391">
    <property type="entry name" value="Thiamin phosphate synthase"/>
    <property type="match status" value="1"/>
</dbReference>
<evidence type="ECO:0000313" key="16">
    <source>
        <dbReference type="EMBL" id="EFC49686.1"/>
    </source>
</evidence>
<comment type="catalytic activity">
    <reaction evidence="13">
        <text>2-(2-carboxy-4-methylthiazol-5-yl)ethyl phosphate + 4-amino-2-methyl-5-(diphosphooxymethyl)pyrimidine + 2 H(+) = thiamine phosphate + CO2 + diphosphate</text>
        <dbReference type="Rhea" id="RHEA:47848"/>
        <dbReference type="ChEBI" id="CHEBI:15378"/>
        <dbReference type="ChEBI" id="CHEBI:16526"/>
        <dbReference type="ChEBI" id="CHEBI:33019"/>
        <dbReference type="ChEBI" id="CHEBI:37575"/>
        <dbReference type="ChEBI" id="CHEBI:57841"/>
        <dbReference type="ChEBI" id="CHEBI:62890"/>
        <dbReference type="EC" id="2.5.1.3"/>
    </reaction>
</comment>
<name>D2V0B2_NAEGR</name>
<dbReference type="HAMAP" id="MF_00097">
    <property type="entry name" value="TMP_synthase"/>
    <property type="match status" value="1"/>
</dbReference>
<comment type="cofactor">
    <cofactor evidence="2">
        <name>Mg(2+)</name>
        <dbReference type="ChEBI" id="CHEBI:18420"/>
    </cofactor>
</comment>
<sequence length="497" mass="53816">MGKRSLEETVEQSIEGGSSIIQYREKRYPQQLTTRQMLEQAKSLQKICRRHGVPFLIDDRVDLAVAIDADGVHVGQKDLPPQYVRKLIGNSKILGLTVGTFDQVDEALSHNVRADYLGTNAIFPTLTKKDAGQAVGLDGLKELVSYVRHTTRNGKHVGLVAIGGIGKENISQVMECGVDGVAVVSSVVGAESALQASRELRSTINYYQMNQSNDKARVREEMVQALLDIKKTRPLIHNLTNNVVTTQTANSLLAIGASPVMSQYHEEISDMVGIASGVLINIGTLDEYSIKAMHLAAKRANELGKPVILDPVGYGATKAREATVLELLLNHKITILKGNYGEIGRIHGNAGFAKLKGVDSESNSSNLPEMDKVVSELAQKFGCVVCMTGPVDVISDGSDIIHVYHNEPNLQHLTGVGCMTGAIQAAFASVCSNPLIAASAGCSYVALSGELAMSRMNLKDGELPPLGDFRSELFNSFSTLTPTNYRQYLNFVYQKSE</sequence>
<dbReference type="Proteomes" id="UP000006671">
    <property type="component" value="Unassembled WGS sequence"/>
</dbReference>
<dbReference type="GO" id="GO:0005737">
    <property type="term" value="C:cytoplasm"/>
    <property type="evidence" value="ECO:0007669"/>
    <property type="project" value="TreeGrafter"/>
</dbReference>
<dbReference type="InterPro" id="IPR022998">
    <property type="entry name" value="ThiamineP_synth_TenI"/>
</dbReference>
<dbReference type="GeneID" id="8864043"/>
<dbReference type="EMBL" id="GG738847">
    <property type="protein sequence ID" value="EFC49686.1"/>
    <property type="molecule type" value="Genomic_DNA"/>
</dbReference>
<keyword evidence="7" id="KW-0547">Nucleotide-binding</keyword>
<dbReference type="Pfam" id="PF02581">
    <property type="entry name" value="TMP-TENI"/>
    <property type="match status" value="1"/>
</dbReference>
<dbReference type="OMA" id="GQTDMPI"/>
<accession>D2V0B2</accession>
<evidence type="ECO:0000256" key="3">
    <source>
        <dbReference type="ARBA" id="ARBA00004868"/>
    </source>
</evidence>
<dbReference type="PANTHER" id="PTHR20857:SF15">
    <property type="entry name" value="THIAMINE-PHOSPHATE SYNTHASE"/>
    <property type="match status" value="1"/>
</dbReference>
<dbReference type="InterPro" id="IPR029056">
    <property type="entry name" value="Ribokinase-like"/>
</dbReference>
<dbReference type="GO" id="GO:0000287">
    <property type="term" value="F:magnesium ion binding"/>
    <property type="evidence" value="ECO:0007669"/>
    <property type="project" value="InterPro"/>
</dbReference>
<reference evidence="16 17" key="1">
    <citation type="journal article" date="2010" name="Cell">
        <title>The genome of Naegleria gruberi illuminates early eukaryotic versatility.</title>
        <authorList>
            <person name="Fritz-Laylin L.K."/>
            <person name="Prochnik S.E."/>
            <person name="Ginger M.L."/>
            <person name="Dacks J.B."/>
            <person name="Carpenter M.L."/>
            <person name="Field M.C."/>
            <person name="Kuo A."/>
            <person name="Paredez A."/>
            <person name="Chapman J."/>
            <person name="Pham J."/>
            <person name="Shu S."/>
            <person name="Neupane R."/>
            <person name="Cipriano M."/>
            <person name="Mancuso J."/>
            <person name="Tu H."/>
            <person name="Salamov A."/>
            <person name="Lindquist E."/>
            <person name="Shapiro H."/>
            <person name="Lucas S."/>
            <person name="Grigoriev I.V."/>
            <person name="Cande W.Z."/>
            <person name="Fulton C."/>
            <person name="Rokhsar D.S."/>
            <person name="Dawson S.C."/>
        </authorList>
    </citation>
    <scope>NUCLEOTIDE SEQUENCE [LARGE SCALE GENOMIC DNA]</scope>
    <source>
        <strain evidence="16 17">NEG-M</strain>
    </source>
</reference>
<organism evidence="17">
    <name type="scientific">Naegleria gruberi</name>
    <name type="common">Amoeba</name>
    <dbReference type="NCBI Taxonomy" id="5762"/>
    <lineage>
        <taxon>Eukaryota</taxon>
        <taxon>Discoba</taxon>
        <taxon>Heterolobosea</taxon>
        <taxon>Tetramitia</taxon>
        <taxon>Eutetramitia</taxon>
        <taxon>Vahlkampfiidae</taxon>
        <taxon>Naegleria</taxon>
    </lineage>
</organism>
<dbReference type="NCBIfam" id="TIGR00693">
    <property type="entry name" value="thiE"/>
    <property type="match status" value="1"/>
</dbReference>
<dbReference type="NCBIfam" id="NF006830">
    <property type="entry name" value="PRK09355.1"/>
    <property type="match status" value="1"/>
</dbReference>
<evidence type="ECO:0000256" key="14">
    <source>
        <dbReference type="ARBA" id="ARBA00047883"/>
    </source>
</evidence>
<evidence type="ECO:0000313" key="17">
    <source>
        <dbReference type="Proteomes" id="UP000006671"/>
    </source>
</evidence>
<evidence type="ECO:0000256" key="4">
    <source>
        <dbReference type="ARBA" id="ARBA00005165"/>
    </source>
</evidence>
<comment type="catalytic activity">
    <reaction evidence="1">
        <text>5-(2-hydroxyethyl)-4-methylthiazole + ATP = 4-methyl-5-(2-phosphooxyethyl)-thiazole + ADP + H(+)</text>
        <dbReference type="Rhea" id="RHEA:24212"/>
        <dbReference type="ChEBI" id="CHEBI:15378"/>
        <dbReference type="ChEBI" id="CHEBI:17957"/>
        <dbReference type="ChEBI" id="CHEBI:30616"/>
        <dbReference type="ChEBI" id="CHEBI:58296"/>
        <dbReference type="ChEBI" id="CHEBI:456216"/>
        <dbReference type="EC" id="2.7.1.50"/>
    </reaction>
</comment>
<evidence type="ECO:0000256" key="6">
    <source>
        <dbReference type="ARBA" id="ARBA00022723"/>
    </source>
</evidence>
<evidence type="ECO:0000256" key="13">
    <source>
        <dbReference type="ARBA" id="ARBA00047851"/>
    </source>
</evidence>
<dbReference type="InterPro" id="IPR000417">
    <property type="entry name" value="Hyethyz_kinase"/>
</dbReference>